<evidence type="ECO:0000256" key="1">
    <source>
        <dbReference type="ARBA" id="ARBA00022679"/>
    </source>
</evidence>
<dbReference type="PANTHER" id="PTHR46401">
    <property type="entry name" value="GLYCOSYLTRANSFERASE WBBK-RELATED"/>
    <property type="match status" value="1"/>
</dbReference>
<comment type="caution">
    <text evidence="5">The sequence shown here is derived from an EMBL/GenBank/DDBJ whole genome shotgun (WGS) entry which is preliminary data.</text>
</comment>
<dbReference type="Pfam" id="PF00534">
    <property type="entry name" value="Glycos_transf_1"/>
    <property type="match status" value="1"/>
</dbReference>
<dbReference type="PANTHER" id="PTHR46401:SF2">
    <property type="entry name" value="GLYCOSYLTRANSFERASE WBBK-RELATED"/>
    <property type="match status" value="1"/>
</dbReference>
<dbReference type="EMBL" id="JAGQNY010000005">
    <property type="protein sequence ID" value="MCA9302009.1"/>
    <property type="molecule type" value="Genomic_DNA"/>
</dbReference>
<evidence type="ECO:0000259" key="4">
    <source>
        <dbReference type="Pfam" id="PF13439"/>
    </source>
</evidence>
<dbReference type="InterPro" id="IPR001296">
    <property type="entry name" value="Glyco_trans_1"/>
</dbReference>
<feature type="domain" description="Glycosyltransferase subfamily 4-like N-terminal" evidence="4">
    <location>
        <begin position="16"/>
        <end position="213"/>
    </location>
</feature>
<dbReference type="SUPFAM" id="SSF53756">
    <property type="entry name" value="UDP-Glycosyltransferase/glycogen phosphorylase"/>
    <property type="match status" value="1"/>
</dbReference>
<evidence type="ECO:0000313" key="5">
    <source>
        <dbReference type="EMBL" id="MCA9302009.1"/>
    </source>
</evidence>
<sequence length="413" mass="47452">MKILRIIYDWPPPSDGLAPHPYELSKAQIDLGHEVSVFSARWPRQGPPADYSGKIKLIHFLGNSSLPFRTPAQGLMLVTVAPLLFFRYWFWRLKKSNSVDVIHSHGHFALWIYLYRYFLRKFYKRAKELRTPLVVHFHNTVAGRFEAMNKSGKELKYLTEKIDWPLARLSDETAVKIADACIFVSLDVFNEAKKHYNVDAKKCFILESGVNPDLFKPTTIEEKDKTRKDLGLDPKDVVILHHGAMIDRKNTHCVVEALKYLPPHYKLLLVGPWPDSKYRQTVDLIIEENRLSKRIVFVGYTPNEEVPIAYQASDIFVLPSSWEGLPKVAVQGLACGIPVLGSAFKIDDSVSGVFYLHDTKPETIARQIKEIIEGRPFVDVDLVSRIYSWRQRALQLNKVYDFVSTARSKNTRI</sequence>
<reference evidence="5" key="1">
    <citation type="submission" date="2020-04" db="EMBL/GenBank/DDBJ databases">
        <authorList>
            <person name="Zhang T."/>
        </authorList>
    </citation>
    <scope>NUCLEOTIDE SEQUENCE</scope>
    <source>
        <strain evidence="5">HKST-UBA80</strain>
    </source>
</reference>
<evidence type="ECO:0000259" key="3">
    <source>
        <dbReference type="Pfam" id="PF00534"/>
    </source>
</evidence>
<accession>A0A955DZW3</accession>
<dbReference type="GO" id="GO:0016757">
    <property type="term" value="F:glycosyltransferase activity"/>
    <property type="evidence" value="ECO:0007669"/>
    <property type="project" value="InterPro"/>
</dbReference>
<protein>
    <submittedName>
        <fullName evidence="5">Glycosyltransferase family 4 protein</fullName>
    </submittedName>
</protein>
<keyword evidence="2" id="KW-1133">Transmembrane helix</keyword>
<organism evidence="5 6">
    <name type="scientific">candidate division WWE3 bacterium</name>
    <dbReference type="NCBI Taxonomy" id="2053526"/>
    <lineage>
        <taxon>Bacteria</taxon>
        <taxon>Katanobacteria</taxon>
    </lineage>
</organism>
<evidence type="ECO:0000256" key="2">
    <source>
        <dbReference type="SAM" id="Phobius"/>
    </source>
</evidence>
<dbReference type="InterPro" id="IPR028098">
    <property type="entry name" value="Glyco_trans_4-like_N"/>
</dbReference>
<proteinExistence type="predicted"/>
<keyword evidence="2" id="KW-0812">Transmembrane</keyword>
<gene>
    <name evidence="5" type="ORF">KDA10_01415</name>
</gene>
<reference evidence="5" key="2">
    <citation type="journal article" date="2021" name="Microbiome">
        <title>Successional dynamics and alternative stable states in a saline activated sludge microbial community over 9 years.</title>
        <authorList>
            <person name="Wang Y."/>
            <person name="Ye J."/>
            <person name="Ju F."/>
            <person name="Liu L."/>
            <person name="Boyd J.A."/>
            <person name="Deng Y."/>
            <person name="Parks D.H."/>
            <person name="Jiang X."/>
            <person name="Yin X."/>
            <person name="Woodcroft B.J."/>
            <person name="Tyson G.W."/>
            <person name="Hugenholtz P."/>
            <person name="Polz M.F."/>
            <person name="Zhang T."/>
        </authorList>
    </citation>
    <scope>NUCLEOTIDE SEQUENCE</scope>
    <source>
        <strain evidence="5">HKST-UBA80</strain>
    </source>
</reference>
<evidence type="ECO:0000313" key="6">
    <source>
        <dbReference type="Proteomes" id="UP000714817"/>
    </source>
</evidence>
<dbReference type="Gene3D" id="3.40.50.2000">
    <property type="entry name" value="Glycogen Phosphorylase B"/>
    <property type="match status" value="2"/>
</dbReference>
<dbReference type="AlphaFoldDB" id="A0A955DZW3"/>
<feature type="domain" description="Glycosyl transferase family 1" evidence="3">
    <location>
        <begin position="223"/>
        <end position="375"/>
    </location>
</feature>
<dbReference type="CDD" id="cd03801">
    <property type="entry name" value="GT4_PimA-like"/>
    <property type="match status" value="1"/>
</dbReference>
<keyword evidence="2" id="KW-0472">Membrane</keyword>
<dbReference type="GO" id="GO:0009103">
    <property type="term" value="P:lipopolysaccharide biosynthetic process"/>
    <property type="evidence" value="ECO:0007669"/>
    <property type="project" value="TreeGrafter"/>
</dbReference>
<dbReference type="Pfam" id="PF13439">
    <property type="entry name" value="Glyco_transf_4"/>
    <property type="match status" value="1"/>
</dbReference>
<keyword evidence="1" id="KW-0808">Transferase</keyword>
<dbReference type="Proteomes" id="UP000714817">
    <property type="component" value="Unassembled WGS sequence"/>
</dbReference>
<feature type="transmembrane region" description="Helical" evidence="2">
    <location>
        <begin position="74"/>
        <end position="90"/>
    </location>
</feature>
<name>A0A955DZW3_UNCKA</name>
<feature type="transmembrane region" description="Helical" evidence="2">
    <location>
        <begin position="102"/>
        <end position="119"/>
    </location>
</feature>